<proteinExistence type="inferred from homology"/>
<dbReference type="SUPFAM" id="SSF46600">
    <property type="entry name" value="C-terminal UvrC-binding domain of UvrB"/>
    <property type="match status" value="1"/>
</dbReference>
<comment type="caution">
    <text evidence="20">The sequence shown here is derived from an EMBL/GenBank/DDBJ whole genome shotgun (WGS) entry which is preliminary data.</text>
</comment>
<comment type="subcellular location">
    <subcellularLocation>
        <location evidence="1 13 14">Cytoplasm</location>
    </subcellularLocation>
</comment>
<reference evidence="20" key="1">
    <citation type="journal article" date="2021" name="PeerJ">
        <title>Extensive microbial diversity within the chicken gut microbiome revealed by metagenomics and culture.</title>
        <authorList>
            <person name="Gilroy R."/>
            <person name="Ravi A."/>
            <person name="Getino M."/>
            <person name="Pursley I."/>
            <person name="Horton D.L."/>
            <person name="Alikhan N.F."/>
            <person name="Baker D."/>
            <person name="Gharbi K."/>
            <person name="Hall N."/>
            <person name="Watson M."/>
            <person name="Adriaenssens E.M."/>
            <person name="Foster-Nyarko E."/>
            <person name="Jarju S."/>
            <person name="Secka A."/>
            <person name="Antonio M."/>
            <person name="Oren A."/>
            <person name="Chaudhuri R.R."/>
            <person name="La Ragione R."/>
            <person name="Hildebrand F."/>
            <person name="Pallen M.J."/>
        </authorList>
    </citation>
    <scope>NUCLEOTIDE SEQUENCE</scope>
    <source>
        <strain evidence="20">ChiBcec15-1070</strain>
    </source>
</reference>
<dbReference type="PROSITE" id="PS51192">
    <property type="entry name" value="HELICASE_ATP_BIND_1"/>
    <property type="match status" value="1"/>
</dbReference>
<dbReference type="PROSITE" id="PS50151">
    <property type="entry name" value="UVR"/>
    <property type="match status" value="1"/>
</dbReference>
<evidence type="ECO:0000256" key="12">
    <source>
        <dbReference type="ARBA" id="ARBA00029504"/>
    </source>
</evidence>
<comment type="similarity">
    <text evidence="2 13 14">Belongs to the UvrB family.</text>
</comment>
<dbReference type="GO" id="GO:0003677">
    <property type="term" value="F:DNA binding"/>
    <property type="evidence" value="ECO:0007669"/>
    <property type="project" value="UniProtKB-UniRule"/>
</dbReference>
<dbReference type="Pfam" id="PF04851">
    <property type="entry name" value="ResIII"/>
    <property type="match status" value="1"/>
</dbReference>
<evidence type="ECO:0000256" key="3">
    <source>
        <dbReference type="ARBA" id="ARBA00022490"/>
    </source>
</evidence>
<evidence type="ECO:0000256" key="8">
    <source>
        <dbReference type="ARBA" id="ARBA00022881"/>
    </source>
</evidence>
<dbReference type="SMART" id="SM00487">
    <property type="entry name" value="DEXDc"/>
    <property type="match status" value="1"/>
</dbReference>
<evidence type="ECO:0000313" key="21">
    <source>
        <dbReference type="Proteomes" id="UP000823926"/>
    </source>
</evidence>
<evidence type="ECO:0000256" key="10">
    <source>
        <dbReference type="ARBA" id="ARBA00023236"/>
    </source>
</evidence>
<evidence type="ECO:0000256" key="2">
    <source>
        <dbReference type="ARBA" id="ARBA00008533"/>
    </source>
</evidence>
<evidence type="ECO:0000256" key="15">
    <source>
        <dbReference type="SAM" id="Coils"/>
    </source>
</evidence>
<comment type="function">
    <text evidence="13">The UvrABC repair system catalyzes the recognition and processing of DNA lesions. A damage recognition complex composed of 2 UvrA and 2 UvrB subunits scans DNA for abnormalities. Upon binding of the UvrA(2)B(2) complex to a putative damaged site, the DNA wraps around one UvrB monomer. DNA wrap is dependent on ATP binding by UvrB and probably causes local melting of the DNA helix, facilitating insertion of UvrB beta-hairpin between the DNA strands. Then UvrB probes one DNA strand for the presence of a lesion. If a lesion is found the UvrA subunits dissociate and the UvrB-DNA preincision complex is formed. This complex is subsequently bound by UvrC and the second UvrB is released. If no lesion is found, the DNA wraps around the other UvrB subunit that will check the other stand for damage.</text>
</comment>
<dbReference type="CDD" id="cd18790">
    <property type="entry name" value="SF2_C_UvrB"/>
    <property type="match status" value="1"/>
</dbReference>
<dbReference type="InterPro" id="IPR014001">
    <property type="entry name" value="Helicase_ATP-bd"/>
</dbReference>
<dbReference type="Pfam" id="PF12344">
    <property type="entry name" value="UvrB"/>
    <property type="match status" value="1"/>
</dbReference>
<keyword evidence="6 13" id="KW-0228">DNA excision</keyword>
<dbReference type="InterPro" id="IPR027417">
    <property type="entry name" value="P-loop_NTPase"/>
</dbReference>
<dbReference type="EMBL" id="DXHL01000038">
    <property type="protein sequence ID" value="HIW11519.1"/>
    <property type="molecule type" value="Genomic_DNA"/>
</dbReference>
<dbReference type="HAMAP" id="MF_00204">
    <property type="entry name" value="UvrB"/>
    <property type="match status" value="1"/>
</dbReference>
<dbReference type="GO" id="GO:0006289">
    <property type="term" value="P:nucleotide-excision repair"/>
    <property type="evidence" value="ECO:0007669"/>
    <property type="project" value="UniProtKB-UniRule"/>
</dbReference>
<dbReference type="PROSITE" id="PS51194">
    <property type="entry name" value="HELICASE_CTER"/>
    <property type="match status" value="1"/>
</dbReference>
<dbReference type="InterPro" id="IPR001943">
    <property type="entry name" value="UVR_dom"/>
</dbReference>
<protein>
    <recommendedName>
        <fullName evidence="12 13">UvrABC system protein B</fullName>
        <shortName evidence="13">Protein UvrB</shortName>
    </recommendedName>
    <alternativeName>
        <fullName evidence="13">Excinuclease ABC subunit B</fullName>
    </alternativeName>
</protein>
<dbReference type="GO" id="GO:0009380">
    <property type="term" value="C:excinuclease repair complex"/>
    <property type="evidence" value="ECO:0007669"/>
    <property type="project" value="InterPro"/>
</dbReference>
<dbReference type="InterPro" id="IPR036876">
    <property type="entry name" value="UVR_dom_sf"/>
</dbReference>
<evidence type="ECO:0000256" key="7">
    <source>
        <dbReference type="ARBA" id="ARBA00022840"/>
    </source>
</evidence>
<dbReference type="PANTHER" id="PTHR24029">
    <property type="entry name" value="UVRABC SYSTEM PROTEIN B"/>
    <property type="match status" value="1"/>
</dbReference>
<evidence type="ECO:0000259" key="19">
    <source>
        <dbReference type="PROSITE" id="PS51194"/>
    </source>
</evidence>
<evidence type="ECO:0000256" key="5">
    <source>
        <dbReference type="ARBA" id="ARBA00022763"/>
    </source>
</evidence>
<dbReference type="SUPFAM" id="SSF52540">
    <property type="entry name" value="P-loop containing nucleoside triphosphate hydrolases"/>
    <property type="match status" value="2"/>
</dbReference>
<evidence type="ECO:0000256" key="9">
    <source>
        <dbReference type="ARBA" id="ARBA00023204"/>
    </source>
</evidence>
<feature type="compositionally biased region" description="Polar residues" evidence="16">
    <location>
        <begin position="690"/>
        <end position="702"/>
    </location>
</feature>
<evidence type="ECO:0000256" key="6">
    <source>
        <dbReference type="ARBA" id="ARBA00022769"/>
    </source>
</evidence>
<reference evidence="20" key="2">
    <citation type="submission" date="2021-04" db="EMBL/GenBank/DDBJ databases">
        <authorList>
            <person name="Gilroy R."/>
        </authorList>
    </citation>
    <scope>NUCLEOTIDE SEQUENCE</scope>
    <source>
        <strain evidence="20">ChiBcec15-1070</strain>
    </source>
</reference>
<evidence type="ECO:0000256" key="4">
    <source>
        <dbReference type="ARBA" id="ARBA00022741"/>
    </source>
</evidence>
<keyword evidence="15" id="KW-0175">Coiled coil</keyword>
<dbReference type="GO" id="GO:0009432">
    <property type="term" value="P:SOS response"/>
    <property type="evidence" value="ECO:0007669"/>
    <property type="project" value="UniProtKB-UniRule"/>
</dbReference>
<dbReference type="NCBIfam" id="NF003673">
    <property type="entry name" value="PRK05298.1"/>
    <property type="match status" value="1"/>
</dbReference>
<dbReference type="SMART" id="SM00490">
    <property type="entry name" value="HELICc"/>
    <property type="match status" value="1"/>
</dbReference>
<dbReference type="Pfam" id="PF02151">
    <property type="entry name" value="UVR"/>
    <property type="match status" value="1"/>
</dbReference>
<gene>
    <name evidence="13 20" type="primary">uvrB</name>
    <name evidence="20" type="ORF">H9888_08530</name>
</gene>
<dbReference type="Gene3D" id="3.40.50.300">
    <property type="entry name" value="P-loop containing nucleotide triphosphate hydrolases"/>
    <property type="match status" value="3"/>
</dbReference>
<keyword evidence="3 13" id="KW-0963">Cytoplasm</keyword>
<dbReference type="GO" id="GO:0009381">
    <property type="term" value="F:excinuclease ABC activity"/>
    <property type="evidence" value="ECO:0007669"/>
    <property type="project" value="UniProtKB-UniRule"/>
</dbReference>
<keyword evidence="9 13" id="KW-0234">DNA repair</keyword>
<dbReference type="PANTHER" id="PTHR24029:SF0">
    <property type="entry name" value="UVRABC SYSTEM PROTEIN B"/>
    <property type="match status" value="1"/>
</dbReference>
<dbReference type="CDD" id="cd17916">
    <property type="entry name" value="DEXHc_UvrB"/>
    <property type="match status" value="1"/>
</dbReference>
<evidence type="ECO:0000256" key="1">
    <source>
        <dbReference type="ARBA" id="ARBA00004496"/>
    </source>
</evidence>
<keyword evidence="4 13" id="KW-0547">Nucleotide-binding</keyword>
<keyword evidence="20" id="KW-0378">Hydrolase</keyword>
<sequence>MDFILHSDFAPTGDQPEAIAQLTRSIQEGTRHNTLLGVTGSGKTFTMANVIRNVGKPTLILSHNKTLAAQLYGEFRSFFPENAVEYFVSYYDYYQPEAYLPTSDTYIEKDLSINDEIEKLRLSTTSSLLSGRNDVIVVSSVSCLYGIGNPSDFHANTIHIKQGEDFPRQKLLYQLVDGLYSRNDIEFSRGTFRVSGDTVDIHVAYGDKAYRIVQWGDTVEEIHAIDPLTGQRLGQLDRVTIYPANIFVTTRDRINSAVIQIQHDLSAQYDFFMQRGEEQYAKRLKQRVEYDLEMIKELGYCSGIENYSRYFDGRAPGTRPFCLLDYFPDDFLIIIDESHVTIPQIRAMYGGDNARKKNLVEYGFRLPAAIDNRPLKFEEFEALVPQAIYVSATPADYELNKSEGVVVEQVIRPTGLLDPEIEIRPTADQIDNLIGEIEIRAEKDQRVLVTTLTKRMAEELTKYFEKVGIRCRYIHSDVDTLERIEIMDDLRAGRFDVLVGVNLLREGLDLPEVSLVAIMDADKEGFLRSARSLTQTAGRAARHLEGRVIMYADKITDSMRQTIDETERRREKQMNYNLAHGITPQAVHKMSKSTLGEGSPLAASLPSAKAAAAGATTIERPFGHPQTKGEGVVYDMDAPLSMVADPVMEYMSASDLESAIAQARSMMEQAAKELDFLAAARYRDEMFALQQRQQAATGSGKVSPSIHKESTSSPRESKAGVGKSRKRTKIL</sequence>
<dbReference type="InterPro" id="IPR001650">
    <property type="entry name" value="Helicase_C-like"/>
</dbReference>
<dbReference type="InterPro" id="IPR004807">
    <property type="entry name" value="UvrB"/>
</dbReference>
<feature type="region of interest" description="Disordered" evidence="16">
    <location>
        <begin position="690"/>
        <end position="731"/>
    </location>
</feature>
<feature type="domain" description="Helicase C-terminal" evidence="19">
    <location>
        <begin position="429"/>
        <end position="591"/>
    </location>
</feature>
<dbReference type="InterPro" id="IPR006935">
    <property type="entry name" value="Helicase/UvrB_N"/>
</dbReference>
<dbReference type="Pfam" id="PF00271">
    <property type="entry name" value="Helicase_C"/>
    <property type="match status" value="1"/>
</dbReference>
<evidence type="ECO:0000256" key="11">
    <source>
        <dbReference type="ARBA" id="ARBA00026033"/>
    </source>
</evidence>
<keyword evidence="10 13" id="KW-0742">SOS response</keyword>
<dbReference type="GO" id="GO:0016887">
    <property type="term" value="F:ATP hydrolysis activity"/>
    <property type="evidence" value="ECO:0007669"/>
    <property type="project" value="InterPro"/>
</dbReference>
<dbReference type="InterPro" id="IPR024759">
    <property type="entry name" value="UvrB_YAD/RRR_dom"/>
</dbReference>
<feature type="domain" description="Helicase ATP-binding" evidence="18">
    <location>
        <begin position="24"/>
        <end position="158"/>
    </location>
</feature>
<keyword evidence="5 13" id="KW-0227">DNA damage</keyword>
<evidence type="ECO:0000259" key="18">
    <source>
        <dbReference type="PROSITE" id="PS51192"/>
    </source>
</evidence>
<comment type="domain">
    <text evidence="13">The beta-hairpin motif is involved in DNA binding.</text>
</comment>
<dbReference type="GO" id="GO:0005524">
    <property type="term" value="F:ATP binding"/>
    <property type="evidence" value="ECO:0007669"/>
    <property type="project" value="UniProtKB-UniRule"/>
</dbReference>
<keyword evidence="7 13" id="KW-0067">ATP-binding</keyword>
<evidence type="ECO:0000259" key="17">
    <source>
        <dbReference type="PROSITE" id="PS50151"/>
    </source>
</evidence>
<name>A0A9D1QF89_9BACT</name>
<dbReference type="InterPro" id="IPR041471">
    <property type="entry name" value="UvrB_inter"/>
</dbReference>
<feature type="short sequence motif" description="Beta-hairpin" evidence="13">
    <location>
        <begin position="90"/>
        <end position="113"/>
    </location>
</feature>
<evidence type="ECO:0000313" key="20">
    <source>
        <dbReference type="EMBL" id="HIW11519.1"/>
    </source>
</evidence>
<comment type="subunit">
    <text evidence="11 13 14">Forms a heterotetramer with UvrA during the search for lesions. Interacts with UvrC in an incision complex.</text>
</comment>
<feature type="coiled-coil region" evidence="15">
    <location>
        <begin position="653"/>
        <end position="680"/>
    </location>
</feature>
<evidence type="ECO:0000256" key="13">
    <source>
        <dbReference type="HAMAP-Rule" id="MF_00204"/>
    </source>
</evidence>
<dbReference type="AlphaFoldDB" id="A0A9D1QF89"/>
<organism evidence="20 21">
    <name type="scientific">Candidatus Rikenella faecigallinarum</name>
    <dbReference type="NCBI Taxonomy" id="2838745"/>
    <lineage>
        <taxon>Bacteria</taxon>
        <taxon>Pseudomonadati</taxon>
        <taxon>Bacteroidota</taxon>
        <taxon>Bacteroidia</taxon>
        <taxon>Bacteroidales</taxon>
        <taxon>Rikenellaceae</taxon>
        <taxon>Rikenella</taxon>
    </lineage>
</organism>
<feature type="domain" description="UVR" evidence="17">
    <location>
        <begin position="657"/>
        <end position="692"/>
    </location>
</feature>
<dbReference type="Gene3D" id="4.10.860.10">
    <property type="entry name" value="UVR domain"/>
    <property type="match status" value="1"/>
</dbReference>
<evidence type="ECO:0000256" key="14">
    <source>
        <dbReference type="RuleBase" id="RU003587"/>
    </source>
</evidence>
<accession>A0A9D1QF89</accession>
<dbReference type="Pfam" id="PF17757">
    <property type="entry name" value="UvrB_inter"/>
    <property type="match status" value="1"/>
</dbReference>
<keyword evidence="8 13" id="KW-0267">Excision nuclease</keyword>
<dbReference type="GO" id="GO:0005737">
    <property type="term" value="C:cytoplasm"/>
    <property type="evidence" value="ECO:0007669"/>
    <property type="project" value="UniProtKB-SubCell"/>
</dbReference>
<feature type="binding site" evidence="13">
    <location>
        <begin position="37"/>
        <end position="44"/>
    </location>
    <ligand>
        <name>ATP</name>
        <dbReference type="ChEBI" id="CHEBI:30616"/>
    </ligand>
</feature>
<dbReference type="Proteomes" id="UP000823926">
    <property type="component" value="Unassembled WGS sequence"/>
</dbReference>
<evidence type="ECO:0000256" key="16">
    <source>
        <dbReference type="SAM" id="MobiDB-lite"/>
    </source>
</evidence>
<dbReference type="NCBIfam" id="TIGR00631">
    <property type="entry name" value="uvrb"/>
    <property type="match status" value="1"/>
</dbReference>
<feature type="compositionally biased region" description="Basic and acidic residues" evidence="16">
    <location>
        <begin position="706"/>
        <end position="718"/>
    </location>
</feature>